<reference evidence="2 3" key="1">
    <citation type="journal article" date="2019" name="Int. J. Syst. Evol. Microbiol.">
        <title>The Global Catalogue of Microorganisms (GCM) 10K type strain sequencing project: providing services to taxonomists for standard genome sequencing and annotation.</title>
        <authorList>
            <consortium name="The Broad Institute Genomics Platform"/>
            <consortium name="The Broad Institute Genome Sequencing Center for Infectious Disease"/>
            <person name="Wu L."/>
            <person name="Ma J."/>
        </authorList>
    </citation>
    <scope>NUCLEOTIDE SEQUENCE [LARGE SCALE GENOMIC DNA]</scope>
    <source>
        <strain evidence="2 3">JCM 8201</strain>
    </source>
</reference>
<dbReference type="PANTHER" id="PTHR36222:SF1">
    <property type="entry name" value="SERINE PROTEASE INHIBITOR RV3364C"/>
    <property type="match status" value="1"/>
</dbReference>
<dbReference type="Gene3D" id="3.30.450.30">
    <property type="entry name" value="Dynein light chain 2a, cytoplasmic"/>
    <property type="match status" value="1"/>
</dbReference>
<name>A0ABN3U9S0_9ACTN</name>
<gene>
    <name evidence="2" type="ORF">GCM10010439_28980</name>
</gene>
<dbReference type="SUPFAM" id="SSF103196">
    <property type="entry name" value="Roadblock/LC7 domain"/>
    <property type="match status" value="1"/>
</dbReference>
<dbReference type="Pfam" id="PF03259">
    <property type="entry name" value="Robl_LC7"/>
    <property type="match status" value="1"/>
</dbReference>
<evidence type="ECO:0000313" key="2">
    <source>
        <dbReference type="EMBL" id="GAA2726438.1"/>
    </source>
</evidence>
<protein>
    <submittedName>
        <fullName evidence="2">Roadblock/LC7 domain-containing protein</fullName>
    </submittedName>
</protein>
<dbReference type="EMBL" id="BAAATZ010000009">
    <property type="protein sequence ID" value="GAA2726438.1"/>
    <property type="molecule type" value="Genomic_DNA"/>
</dbReference>
<feature type="domain" description="Roadblock/LAMTOR2" evidence="1">
    <location>
        <begin position="12"/>
        <end position="102"/>
    </location>
</feature>
<comment type="caution">
    <text evidence="2">The sequence shown here is derived from an EMBL/GenBank/DDBJ whole genome shotgun (WGS) entry which is preliminary data.</text>
</comment>
<proteinExistence type="predicted"/>
<evidence type="ECO:0000313" key="3">
    <source>
        <dbReference type="Proteomes" id="UP001501842"/>
    </source>
</evidence>
<organism evidence="2 3">
    <name type="scientific">Actinocorallia aurantiaca</name>
    <dbReference type="NCBI Taxonomy" id="46204"/>
    <lineage>
        <taxon>Bacteria</taxon>
        <taxon>Bacillati</taxon>
        <taxon>Actinomycetota</taxon>
        <taxon>Actinomycetes</taxon>
        <taxon>Streptosporangiales</taxon>
        <taxon>Thermomonosporaceae</taxon>
        <taxon>Actinocorallia</taxon>
    </lineage>
</organism>
<dbReference type="RefSeq" id="WP_344450871.1">
    <property type="nucleotide sequence ID" value="NZ_BAAATZ010000009.1"/>
</dbReference>
<sequence>MTNTRAAATELSWLLDDLVTRVGEVRKAVVLSRDGLVMGVSQGVSREEGDHLAALASGLHSLAGGTRVHFGAGEVRQTIVELDTGLFFVASAGQGACLAVLSEAGANAGLVAYEMSMLVKRVRRLLSAAPRQPGVGDGQI</sequence>
<accession>A0ABN3U9S0</accession>
<dbReference type="PANTHER" id="PTHR36222">
    <property type="entry name" value="SERINE PROTEASE INHIBITOR RV3364C"/>
    <property type="match status" value="1"/>
</dbReference>
<dbReference type="InterPro" id="IPR004942">
    <property type="entry name" value="Roadblock/LAMTOR2_dom"/>
</dbReference>
<evidence type="ECO:0000259" key="1">
    <source>
        <dbReference type="SMART" id="SM00960"/>
    </source>
</evidence>
<dbReference type="SMART" id="SM00960">
    <property type="entry name" value="Robl_LC7"/>
    <property type="match status" value="1"/>
</dbReference>
<keyword evidence="3" id="KW-1185">Reference proteome</keyword>
<dbReference type="InterPro" id="IPR053141">
    <property type="entry name" value="Mycobact_SerProt_Inhib_Rv3364c"/>
</dbReference>
<dbReference type="Proteomes" id="UP001501842">
    <property type="component" value="Unassembled WGS sequence"/>
</dbReference>